<evidence type="ECO:0000313" key="1">
    <source>
        <dbReference type="EMBL" id="KAJ8885489.1"/>
    </source>
</evidence>
<dbReference type="Proteomes" id="UP001159363">
    <property type="component" value="Chromosome X"/>
</dbReference>
<gene>
    <name evidence="1" type="ORF">PR048_011687</name>
</gene>
<accession>A0ABQ9HMX2</accession>
<sequence length="92" mass="10730">MIFHFLADIASVRATEWKILVLCTMYNLIINIRARRADYIFRVLRCSEKILCNTVSVKFRCCRMCCFDCSSLESVCADDYCNENVPRLFLGN</sequence>
<evidence type="ECO:0000313" key="2">
    <source>
        <dbReference type="Proteomes" id="UP001159363"/>
    </source>
</evidence>
<reference evidence="1 2" key="1">
    <citation type="submission" date="2023-02" db="EMBL/GenBank/DDBJ databases">
        <title>LHISI_Scaffold_Assembly.</title>
        <authorList>
            <person name="Stuart O.P."/>
            <person name="Cleave R."/>
            <person name="Magrath M.J.L."/>
            <person name="Mikheyev A.S."/>
        </authorList>
    </citation>
    <scope>NUCLEOTIDE SEQUENCE [LARGE SCALE GENOMIC DNA]</scope>
    <source>
        <strain evidence="1">Daus_M_001</strain>
        <tissue evidence="1">Leg muscle</tissue>
    </source>
</reference>
<evidence type="ECO:0008006" key="3">
    <source>
        <dbReference type="Google" id="ProtNLM"/>
    </source>
</evidence>
<keyword evidence="2" id="KW-1185">Reference proteome</keyword>
<comment type="caution">
    <text evidence="1">The sequence shown here is derived from an EMBL/GenBank/DDBJ whole genome shotgun (WGS) entry which is preliminary data.</text>
</comment>
<protein>
    <recommendedName>
        <fullName evidence="3">Secreted protein</fullName>
    </recommendedName>
</protein>
<name>A0ABQ9HMX2_9NEOP</name>
<organism evidence="1 2">
    <name type="scientific">Dryococelus australis</name>
    <dbReference type="NCBI Taxonomy" id="614101"/>
    <lineage>
        <taxon>Eukaryota</taxon>
        <taxon>Metazoa</taxon>
        <taxon>Ecdysozoa</taxon>
        <taxon>Arthropoda</taxon>
        <taxon>Hexapoda</taxon>
        <taxon>Insecta</taxon>
        <taxon>Pterygota</taxon>
        <taxon>Neoptera</taxon>
        <taxon>Polyneoptera</taxon>
        <taxon>Phasmatodea</taxon>
        <taxon>Verophasmatodea</taxon>
        <taxon>Anareolatae</taxon>
        <taxon>Phasmatidae</taxon>
        <taxon>Eurycanthinae</taxon>
        <taxon>Dryococelus</taxon>
    </lineage>
</organism>
<proteinExistence type="predicted"/>
<dbReference type="EMBL" id="JARBHB010000004">
    <property type="protein sequence ID" value="KAJ8885489.1"/>
    <property type="molecule type" value="Genomic_DNA"/>
</dbReference>